<gene>
    <name evidence="2" type="ORF">H6F41_08110</name>
</gene>
<accession>A0ABR7ZVW4</accession>
<feature type="transmembrane region" description="Helical" evidence="1">
    <location>
        <begin position="44"/>
        <end position="73"/>
    </location>
</feature>
<protein>
    <submittedName>
        <fullName evidence="2">DUF389 domain-containing protein</fullName>
    </submittedName>
</protein>
<dbReference type="NCBIfam" id="TIGR00271">
    <property type="entry name" value="uncharacterized hydrophobic domain"/>
    <property type="match status" value="1"/>
</dbReference>
<keyword evidence="1" id="KW-0812">Transmembrane</keyword>
<feature type="transmembrane region" description="Helical" evidence="1">
    <location>
        <begin position="270"/>
        <end position="291"/>
    </location>
</feature>
<feature type="transmembrane region" description="Helical" evidence="1">
    <location>
        <begin position="94"/>
        <end position="118"/>
    </location>
</feature>
<evidence type="ECO:0000313" key="3">
    <source>
        <dbReference type="Proteomes" id="UP000642094"/>
    </source>
</evidence>
<feature type="transmembrane region" description="Helical" evidence="1">
    <location>
        <begin position="203"/>
        <end position="225"/>
    </location>
</feature>
<keyword evidence="1" id="KW-0472">Membrane</keyword>
<dbReference type="Proteomes" id="UP000642094">
    <property type="component" value="Unassembled WGS sequence"/>
</dbReference>
<sequence>MNKETDFWQNSRNWLAKQMGVDEQRKTEVYLEISQSATLYDATYWLQIVFAAGIATLGLVLSSPAVIIGAMLISPLMGPILSLGLSLAAGDFILLVRAIANLTLSCLVAISFAILLIFTLPFKEATAEILARTTPNTLDLGVALFSGAIGTIATCRPVKGVITSIPGVAIAVALMPPLCVVGFGVGVAFSLNVNEGMQIAKGGGLLFLTNLFAISFSSLLVFLALQIDTEKVRERVRLWETNDQESLFVQNVLCSYGFLRRLRPIGSLPGRLFVAALTILALLVPLSNAFVKLSEEVSQKRQQNSLRRVATNLWQDQFSNEPDNQPRSSIERIVITEQDQSLTVKLNVFTSRLYSPIEKEKYTQELAKKLDKNPQQVQLILTEIPTASNELLAKKEEVPVPAELKPPSFGDLKLDLVQSLNTAIADLSLPPTVQMLDYSLTTGKSGDTLIAIAYLGENPLSEDAQTLVAQDVRRRIGITQANVSLDYVNPLMGEISFDDNAAVIPLTANNSLDEIGKLLKRYPSLDLSMSISLRSLEPSSLTQSRSKAIASYLESNWQVEPERLRLSLLSNIGATNPAQIKRDGSVSFRLVTAANER</sequence>
<feature type="transmembrane region" description="Helical" evidence="1">
    <location>
        <begin position="138"/>
        <end position="155"/>
    </location>
</feature>
<reference evidence="2 3" key="1">
    <citation type="journal article" date="2020" name="ISME J.">
        <title>Comparative genomics reveals insights into cyanobacterial evolution and habitat adaptation.</title>
        <authorList>
            <person name="Chen M.Y."/>
            <person name="Teng W.K."/>
            <person name="Zhao L."/>
            <person name="Hu C.X."/>
            <person name="Zhou Y.K."/>
            <person name="Han B.P."/>
            <person name="Song L.R."/>
            <person name="Shu W.S."/>
        </authorList>
    </citation>
    <scope>NUCLEOTIDE SEQUENCE [LARGE SCALE GENOMIC DNA]</scope>
    <source>
        <strain evidence="2 3">FACHB-723</strain>
    </source>
</reference>
<keyword evidence="3" id="KW-1185">Reference proteome</keyword>
<dbReference type="EMBL" id="JACJQB010000011">
    <property type="protein sequence ID" value="MBD2188106.1"/>
    <property type="molecule type" value="Genomic_DNA"/>
</dbReference>
<dbReference type="InterPro" id="IPR005240">
    <property type="entry name" value="DUF389"/>
</dbReference>
<name>A0ABR7ZVW4_9CYAN</name>
<dbReference type="RefSeq" id="WP_190402964.1">
    <property type="nucleotide sequence ID" value="NZ_JACJQB010000011.1"/>
</dbReference>
<dbReference type="PANTHER" id="PTHR20992:SF9">
    <property type="entry name" value="AT15442P-RELATED"/>
    <property type="match status" value="1"/>
</dbReference>
<evidence type="ECO:0000256" key="1">
    <source>
        <dbReference type="SAM" id="Phobius"/>
    </source>
</evidence>
<dbReference type="PANTHER" id="PTHR20992">
    <property type="entry name" value="AT15442P-RELATED"/>
    <property type="match status" value="1"/>
</dbReference>
<proteinExistence type="predicted"/>
<comment type="caution">
    <text evidence="2">The sequence shown here is derived from an EMBL/GenBank/DDBJ whole genome shotgun (WGS) entry which is preliminary data.</text>
</comment>
<keyword evidence="1" id="KW-1133">Transmembrane helix</keyword>
<evidence type="ECO:0000313" key="2">
    <source>
        <dbReference type="EMBL" id="MBD2188106.1"/>
    </source>
</evidence>
<dbReference type="Pfam" id="PF04087">
    <property type="entry name" value="DUF389"/>
    <property type="match status" value="1"/>
</dbReference>
<organism evidence="2 3">
    <name type="scientific">Pseudanabaena mucicola FACHB-723</name>
    <dbReference type="NCBI Taxonomy" id="2692860"/>
    <lineage>
        <taxon>Bacteria</taxon>
        <taxon>Bacillati</taxon>
        <taxon>Cyanobacteriota</taxon>
        <taxon>Cyanophyceae</taxon>
        <taxon>Pseudanabaenales</taxon>
        <taxon>Pseudanabaenaceae</taxon>
        <taxon>Pseudanabaena</taxon>
    </lineage>
</organism>
<feature type="transmembrane region" description="Helical" evidence="1">
    <location>
        <begin position="167"/>
        <end position="191"/>
    </location>
</feature>